<organism evidence="1 2">
    <name type="scientific">Penicillium subrubescens</name>
    <dbReference type="NCBI Taxonomy" id="1316194"/>
    <lineage>
        <taxon>Eukaryota</taxon>
        <taxon>Fungi</taxon>
        <taxon>Dikarya</taxon>
        <taxon>Ascomycota</taxon>
        <taxon>Pezizomycotina</taxon>
        <taxon>Eurotiomycetes</taxon>
        <taxon>Eurotiomycetidae</taxon>
        <taxon>Eurotiales</taxon>
        <taxon>Aspergillaceae</taxon>
        <taxon>Penicillium</taxon>
    </lineage>
</organism>
<dbReference type="Gene3D" id="3.40.50.720">
    <property type="entry name" value="NAD(P)-binding Rossmann-like Domain"/>
    <property type="match status" value="1"/>
</dbReference>
<evidence type="ECO:0000313" key="2">
    <source>
        <dbReference type="Proteomes" id="UP000186955"/>
    </source>
</evidence>
<dbReference type="Proteomes" id="UP000186955">
    <property type="component" value="Unassembled WGS sequence"/>
</dbReference>
<reference evidence="1 2" key="1">
    <citation type="submission" date="2016-10" db="EMBL/GenBank/DDBJ databases">
        <title>Genome sequence of the ascomycete fungus Penicillium subrubescens.</title>
        <authorList>
            <person name="De Vries R.P."/>
            <person name="Peng M."/>
            <person name="Dilokpimol A."/>
            <person name="Hilden K."/>
            <person name="Makela M.R."/>
            <person name="Grigoriev I."/>
            <person name="Riley R."/>
            <person name="Granchi Z."/>
        </authorList>
    </citation>
    <scope>NUCLEOTIDE SEQUENCE [LARGE SCALE GENOMIC DNA]</scope>
    <source>
        <strain evidence="1 2">CBS 132785</strain>
    </source>
</reference>
<gene>
    <name evidence="1" type="ORF">PENSUB_12821</name>
</gene>
<dbReference type="STRING" id="1316194.A0A1Q5SW77"/>
<dbReference type="AlphaFoldDB" id="A0A1Q5SW77"/>
<keyword evidence="2" id="KW-1185">Reference proteome</keyword>
<accession>A0A1Q5SW77</accession>
<sequence>MAILSAWFVDVVDTARLHAIALFCPTVRSERVFAAASPFVWEEVIQILRKIQPDNQSIPEPPRDERMTVGEVIPVARAAKLLAENFGQLGWTTMETCLEGGIKKDSAK</sequence>
<name>A0A1Q5SW77_9EURO</name>
<protein>
    <submittedName>
        <fullName evidence="1">Uncharacterized protein</fullName>
    </submittedName>
</protein>
<comment type="caution">
    <text evidence="1">The sequence shown here is derived from an EMBL/GenBank/DDBJ whole genome shotgun (WGS) entry which is preliminary data.</text>
</comment>
<dbReference type="EMBL" id="MNBE01000742">
    <property type="protein sequence ID" value="OKO92259.1"/>
    <property type="molecule type" value="Genomic_DNA"/>
</dbReference>
<evidence type="ECO:0000313" key="1">
    <source>
        <dbReference type="EMBL" id="OKO92259.1"/>
    </source>
</evidence>
<proteinExistence type="predicted"/>